<evidence type="ECO:0000313" key="4">
    <source>
        <dbReference type="WBParaSite" id="DME_0000007901-mRNA-1"/>
    </source>
</evidence>
<reference evidence="4" key="1">
    <citation type="submission" date="2016-04" db="UniProtKB">
        <authorList>
            <consortium name="WormBaseParasite"/>
        </authorList>
    </citation>
    <scope>IDENTIFICATION</scope>
</reference>
<dbReference type="Proteomes" id="UP000274756">
    <property type="component" value="Unassembled WGS sequence"/>
</dbReference>
<evidence type="ECO:0000313" key="1">
    <source>
        <dbReference type="EMBL" id="VDN54466.1"/>
    </source>
</evidence>
<evidence type="ECO:0000313" key="3">
    <source>
        <dbReference type="Proteomes" id="UP000274756"/>
    </source>
</evidence>
<dbReference type="Proteomes" id="UP000038040">
    <property type="component" value="Unplaced"/>
</dbReference>
<reference evidence="1 3" key="2">
    <citation type="submission" date="2018-11" db="EMBL/GenBank/DDBJ databases">
        <authorList>
            <consortium name="Pathogen Informatics"/>
        </authorList>
    </citation>
    <scope>NUCLEOTIDE SEQUENCE [LARGE SCALE GENOMIC DNA]</scope>
</reference>
<protein>
    <submittedName>
        <fullName evidence="4">FZ domain-containing protein</fullName>
    </submittedName>
</protein>
<gene>
    <name evidence="1" type="ORF">DME_LOCUS4439</name>
</gene>
<evidence type="ECO:0000313" key="2">
    <source>
        <dbReference type="Proteomes" id="UP000038040"/>
    </source>
</evidence>
<organism evidence="2 4">
    <name type="scientific">Dracunculus medinensis</name>
    <name type="common">Guinea worm</name>
    <dbReference type="NCBI Taxonomy" id="318479"/>
    <lineage>
        <taxon>Eukaryota</taxon>
        <taxon>Metazoa</taxon>
        <taxon>Ecdysozoa</taxon>
        <taxon>Nematoda</taxon>
        <taxon>Chromadorea</taxon>
        <taxon>Rhabditida</taxon>
        <taxon>Spirurina</taxon>
        <taxon>Dracunculoidea</taxon>
        <taxon>Dracunculidae</taxon>
        <taxon>Dracunculus</taxon>
    </lineage>
</organism>
<dbReference type="STRING" id="318479.A0A158Q2H8"/>
<dbReference type="EMBL" id="UYYG01001150">
    <property type="protein sequence ID" value="VDN54466.1"/>
    <property type="molecule type" value="Genomic_DNA"/>
</dbReference>
<dbReference type="WBParaSite" id="DME_0000007901-mRNA-1">
    <property type="protein sequence ID" value="DME_0000007901-mRNA-1"/>
    <property type="gene ID" value="DME_0000007901"/>
</dbReference>
<proteinExistence type="predicted"/>
<dbReference type="AlphaFoldDB" id="A0A158Q2H8"/>
<keyword evidence="3" id="KW-1185">Reference proteome</keyword>
<dbReference type="OrthoDB" id="4473401at2759"/>
<accession>A0A158Q2H8</accession>
<sequence>MSSRFIIVVVYAIFSERFMPNVFALPDQLDAFQELLFETPECEDFISNGKLLAVATYKCSPYVCHFPRQLCMRPSNKYKDLTANQCEDIPESCLTAANNGIPIPIVAKTYSTIATSRIPPISISLTTEYKPSQKIAIISSTAENIVKKEGVMERKLKLQQDICDMEQPQGRFCGFTVKVAYNRCSSSFSGPSPLSQILPFFKSRTSGVNGGVTPNPFPYSQFFLATTISQQIVSNRGFFPEAVINAKPNGDDLANKPSILEMISGGISAFVGSGINSGGTHGNSLLNGFDLGQISRIIQTLQVLSNSSSLNNRDSSTLY</sequence>
<name>A0A158Q2H8_DRAME</name>